<dbReference type="GO" id="GO:0046872">
    <property type="term" value="F:metal ion binding"/>
    <property type="evidence" value="ECO:0007669"/>
    <property type="project" value="UniProtKB-KW"/>
</dbReference>
<dbReference type="PANTHER" id="PTHR43690">
    <property type="entry name" value="NARDILYSIN"/>
    <property type="match status" value="1"/>
</dbReference>
<keyword evidence="4" id="KW-0479">Metal-binding</keyword>
<feature type="domain" description="Peptidase M16 N-terminal" evidence="10">
    <location>
        <begin position="55"/>
        <end position="170"/>
    </location>
</feature>
<sequence>MQKLFTLLLGVFLISSGGYAQKFTDLSQAAPFDTTIKRGVLPNGLSYYLKRNPNPKGMASFYIYQNVGAVLETDKQDGLAHFLEHMAFNGTTTFPGKSMLDMLERNGVKFGKDVNAYTTKNETVYNISRVPSKRKELVDSCLIILRDWCDELSLDEAEIDAERGVISEEWRTRRTAGFRTQNKIAPTIFNGSIYAYRDVIGELDVIKKFDPEELRTFYHEWYRTDLQAIAIVGDVDVEAVEQRVIELFSAIPAIENPKERKDVVIPDNKEPMYVQVSDKEYKNVNINLKIRHADVADNTLQGLRDSYVISFFNTLMKGRYKEQLLSGKAPYINASASYGVFERGYKAFNLYVTANVGKESEAFEAAYTELQRVIQQGFTEAELERLKTNTLVSIKNGYNKRKSINSDSYCKAIKRAYLEDAIITDAKFKYEFANEIIPGITKEEVSAVAAKYLSDLNRSYVITTPDKQGVDFISQKQLEAIIAKVEKSVIAPYEDGSNLDVDLMSTTPVAGEIVNEQNIEEFNAEEWTLSNGAKVIFKQVNNNTNSVILNAKSKGGDSMYEVADLPSFKAASGFISGFGIGNHDPIQLKKISAGKTAGCSYKMGTYNESVTAKAMIQDLETMFQLVYMRFEEPRFDRMAFDKLMERNYYNVENETRTAKTIMRDTLATITANGNPRVLKFDKTFLDQIDYERMQEIYFERLSNAADFTFFIVGDVDAEIIKPLVEEYIGSINTTGNTENWIDHGDFFPKGKHEHRIYLPMEEPKATVNLTMRANADYSRETTIYHNILGSILNLRYTENIREKEGGTYGVSVRPTGSRIPEMKLGLEIKFDCDPAKADYLKKLVYKELKTVQKTVLQSDLDKVVLNMKKNSFKALKNNNYWMSVIQTYYESGENRMSPEYFENVINNVTTKDISKAAKKFLKNADVLDIMFLPEH</sequence>
<dbReference type="InterPro" id="IPR011765">
    <property type="entry name" value="Pept_M16_N"/>
</dbReference>
<dbReference type="Pfam" id="PF00675">
    <property type="entry name" value="Peptidase_M16"/>
    <property type="match status" value="1"/>
</dbReference>
<dbReference type="GO" id="GO:0004222">
    <property type="term" value="F:metalloendopeptidase activity"/>
    <property type="evidence" value="ECO:0007669"/>
    <property type="project" value="InterPro"/>
</dbReference>
<evidence type="ECO:0000256" key="1">
    <source>
        <dbReference type="ARBA" id="ARBA00001947"/>
    </source>
</evidence>
<evidence type="ECO:0000259" key="10">
    <source>
        <dbReference type="Pfam" id="PF00675"/>
    </source>
</evidence>
<keyword evidence="3" id="KW-0645">Protease</keyword>
<keyword evidence="7" id="KW-0482">Metalloprotease</keyword>
<dbReference type="SUPFAM" id="SSF63411">
    <property type="entry name" value="LuxS/MPP-like metallohydrolase"/>
    <property type="match status" value="4"/>
</dbReference>
<comment type="cofactor">
    <cofactor evidence="1">
        <name>Zn(2+)</name>
        <dbReference type="ChEBI" id="CHEBI:29105"/>
    </cofactor>
</comment>
<comment type="similarity">
    <text evidence="2 8">Belongs to the peptidase M16 family.</text>
</comment>
<dbReference type="InterPro" id="IPR050626">
    <property type="entry name" value="Peptidase_M16"/>
</dbReference>
<organism evidence="12 13">
    <name type="scientific">Carboxylicivirga sediminis</name>
    <dbReference type="NCBI Taxonomy" id="2006564"/>
    <lineage>
        <taxon>Bacteria</taxon>
        <taxon>Pseudomonadati</taxon>
        <taxon>Bacteroidota</taxon>
        <taxon>Bacteroidia</taxon>
        <taxon>Marinilabiliales</taxon>
        <taxon>Marinilabiliaceae</taxon>
        <taxon>Carboxylicivirga</taxon>
    </lineage>
</organism>
<evidence type="ECO:0000256" key="6">
    <source>
        <dbReference type="ARBA" id="ARBA00022833"/>
    </source>
</evidence>
<dbReference type="InterPro" id="IPR011249">
    <property type="entry name" value="Metalloenz_LuxS/M16"/>
</dbReference>
<dbReference type="PROSITE" id="PS00143">
    <property type="entry name" value="INSULINASE"/>
    <property type="match status" value="1"/>
</dbReference>
<keyword evidence="6" id="KW-0862">Zinc</keyword>
<evidence type="ECO:0000259" key="11">
    <source>
        <dbReference type="Pfam" id="PF05193"/>
    </source>
</evidence>
<dbReference type="InterPro" id="IPR007863">
    <property type="entry name" value="Peptidase_M16_C"/>
</dbReference>
<evidence type="ECO:0000256" key="8">
    <source>
        <dbReference type="RuleBase" id="RU004447"/>
    </source>
</evidence>
<keyword evidence="9" id="KW-0732">Signal</keyword>
<feature type="domain" description="Peptidase M16 C-terminal" evidence="11">
    <location>
        <begin position="688"/>
        <end position="864"/>
    </location>
</feature>
<evidence type="ECO:0000256" key="5">
    <source>
        <dbReference type="ARBA" id="ARBA00022801"/>
    </source>
</evidence>
<feature type="domain" description="Peptidase M16 C-terminal" evidence="11">
    <location>
        <begin position="208"/>
        <end position="389"/>
    </location>
</feature>
<evidence type="ECO:0000256" key="7">
    <source>
        <dbReference type="ARBA" id="ARBA00023049"/>
    </source>
</evidence>
<accession>A0A941IXT8</accession>
<evidence type="ECO:0000256" key="3">
    <source>
        <dbReference type="ARBA" id="ARBA00022670"/>
    </source>
</evidence>
<dbReference type="EMBL" id="JAGTAR010000012">
    <property type="protein sequence ID" value="MBR8535799.1"/>
    <property type="molecule type" value="Genomic_DNA"/>
</dbReference>
<protein>
    <submittedName>
        <fullName evidence="12">Insulinase family protein</fullName>
    </submittedName>
</protein>
<keyword evidence="13" id="KW-1185">Reference proteome</keyword>
<feature type="signal peptide" evidence="9">
    <location>
        <begin position="1"/>
        <end position="20"/>
    </location>
</feature>
<evidence type="ECO:0000313" key="13">
    <source>
        <dbReference type="Proteomes" id="UP000679220"/>
    </source>
</evidence>
<evidence type="ECO:0000313" key="12">
    <source>
        <dbReference type="EMBL" id="MBR8535799.1"/>
    </source>
</evidence>
<reference evidence="12" key="2">
    <citation type="submission" date="2021-04" db="EMBL/GenBank/DDBJ databases">
        <authorList>
            <person name="Zhang T."/>
            <person name="Zhang Y."/>
            <person name="Lu D."/>
            <person name="Zuo D."/>
            <person name="Du Z."/>
        </authorList>
    </citation>
    <scope>NUCLEOTIDE SEQUENCE</scope>
    <source>
        <strain evidence="12">JR1</strain>
    </source>
</reference>
<comment type="caution">
    <text evidence="12">The sequence shown here is derived from an EMBL/GenBank/DDBJ whole genome shotgun (WGS) entry which is preliminary data.</text>
</comment>
<dbReference type="PANTHER" id="PTHR43690:SF17">
    <property type="entry name" value="PROTEIN YHJJ"/>
    <property type="match status" value="1"/>
</dbReference>
<dbReference type="AlphaFoldDB" id="A0A941IXT8"/>
<dbReference type="InterPro" id="IPR001431">
    <property type="entry name" value="Pept_M16_Zn_BS"/>
</dbReference>
<dbReference type="Pfam" id="PF05193">
    <property type="entry name" value="Peptidase_M16_C"/>
    <property type="match status" value="2"/>
</dbReference>
<feature type="chain" id="PRO_5038140837" evidence="9">
    <location>
        <begin position="21"/>
        <end position="935"/>
    </location>
</feature>
<proteinExistence type="inferred from homology"/>
<dbReference type="Gene3D" id="3.30.830.10">
    <property type="entry name" value="Metalloenzyme, LuxS/M16 peptidase-like"/>
    <property type="match status" value="4"/>
</dbReference>
<dbReference type="RefSeq" id="WP_212190113.1">
    <property type="nucleotide sequence ID" value="NZ_JAGTAR010000012.1"/>
</dbReference>
<reference evidence="12" key="1">
    <citation type="journal article" date="2018" name="Int. J. Syst. Evol. Microbiol.">
        <title>Carboxylicivirga sediminis sp. nov., isolated from coastal sediment.</title>
        <authorList>
            <person name="Wang F.Q."/>
            <person name="Ren L.H."/>
            <person name="Zou R.J."/>
            <person name="Sun Y.Z."/>
            <person name="Liu X.J."/>
            <person name="Jiang F."/>
            <person name="Liu L.J."/>
        </authorList>
    </citation>
    <scope>NUCLEOTIDE SEQUENCE</scope>
    <source>
        <strain evidence="12">JR1</strain>
    </source>
</reference>
<keyword evidence="5" id="KW-0378">Hydrolase</keyword>
<dbReference type="GO" id="GO:0006508">
    <property type="term" value="P:proteolysis"/>
    <property type="evidence" value="ECO:0007669"/>
    <property type="project" value="UniProtKB-KW"/>
</dbReference>
<gene>
    <name evidence="12" type="ORF">KDU71_09555</name>
</gene>
<evidence type="ECO:0000256" key="2">
    <source>
        <dbReference type="ARBA" id="ARBA00007261"/>
    </source>
</evidence>
<name>A0A941IXT8_9BACT</name>
<evidence type="ECO:0000256" key="4">
    <source>
        <dbReference type="ARBA" id="ARBA00022723"/>
    </source>
</evidence>
<dbReference type="Proteomes" id="UP000679220">
    <property type="component" value="Unassembled WGS sequence"/>
</dbReference>
<evidence type="ECO:0000256" key="9">
    <source>
        <dbReference type="SAM" id="SignalP"/>
    </source>
</evidence>